<evidence type="ECO:0000256" key="9">
    <source>
        <dbReference type="SAM" id="MobiDB-lite"/>
    </source>
</evidence>
<dbReference type="PANTHER" id="PTHR22777:SF4">
    <property type="entry name" value="UPF0053 PROTEIN SLL1254"/>
    <property type="match status" value="1"/>
</dbReference>
<evidence type="ECO:0000256" key="10">
    <source>
        <dbReference type="SAM" id="Phobius"/>
    </source>
</evidence>
<evidence type="ECO:0000256" key="7">
    <source>
        <dbReference type="PROSITE-ProRule" id="PRU00703"/>
    </source>
</evidence>
<organism evidence="13 14">
    <name type="scientific">Alteromonas naphthalenivorans</name>
    <dbReference type="NCBI Taxonomy" id="715451"/>
    <lineage>
        <taxon>Bacteria</taxon>
        <taxon>Pseudomonadati</taxon>
        <taxon>Pseudomonadota</taxon>
        <taxon>Gammaproteobacteria</taxon>
        <taxon>Alteromonadales</taxon>
        <taxon>Alteromonadaceae</taxon>
        <taxon>Alteromonas/Salinimonas group</taxon>
        <taxon>Alteromonas</taxon>
    </lineage>
</organism>
<dbReference type="EMBL" id="CP002339">
    <property type="protein sequence ID" value="AEF05405.1"/>
    <property type="molecule type" value="Genomic_DNA"/>
</dbReference>
<keyword evidence="14" id="KW-1185">Reference proteome</keyword>
<proteinExistence type="predicted"/>
<evidence type="ECO:0000256" key="3">
    <source>
        <dbReference type="ARBA" id="ARBA00022737"/>
    </source>
</evidence>
<reference evidence="13 14" key="1">
    <citation type="journal article" date="2011" name="J. Bacteriol.">
        <title>Complete genome sequence of the polycyclic aromatic hydrocarbon-degrading bacterium Alteromonas sp. strain SN2.</title>
        <authorList>
            <person name="Jin H.M."/>
            <person name="Jeong H."/>
            <person name="Moon E.J."/>
            <person name="Math R.K."/>
            <person name="Lee K."/>
            <person name="Kim H.J."/>
            <person name="Jeon C.O."/>
            <person name="Oh T.K."/>
            <person name="Kim J.F."/>
        </authorList>
    </citation>
    <scope>NUCLEOTIDE SEQUENCE [LARGE SCALE GENOMIC DNA]</scope>
    <source>
        <strain evidence="14">JCM 17741 / KACC 18427 / KCTC 11700BP / SN2</strain>
    </source>
</reference>
<dbReference type="InterPro" id="IPR002550">
    <property type="entry name" value="CNNM"/>
</dbReference>
<feature type="region of interest" description="Disordered" evidence="9">
    <location>
        <begin position="344"/>
        <end position="367"/>
    </location>
</feature>
<evidence type="ECO:0000256" key="6">
    <source>
        <dbReference type="ARBA" id="ARBA00023136"/>
    </source>
</evidence>
<name>F5Z692_ALTNA</name>
<evidence type="ECO:0000256" key="8">
    <source>
        <dbReference type="PROSITE-ProRule" id="PRU01193"/>
    </source>
</evidence>
<dbReference type="PANTHER" id="PTHR22777">
    <property type="entry name" value="HEMOLYSIN-RELATED"/>
    <property type="match status" value="1"/>
</dbReference>
<dbReference type="OrthoDB" id="9798188at2"/>
<evidence type="ECO:0000313" key="14">
    <source>
        <dbReference type="Proteomes" id="UP000000683"/>
    </source>
</evidence>
<evidence type="ECO:0000256" key="4">
    <source>
        <dbReference type="ARBA" id="ARBA00022989"/>
    </source>
</evidence>
<dbReference type="eggNOG" id="COG1253">
    <property type="taxonomic scope" value="Bacteria"/>
</dbReference>
<evidence type="ECO:0000256" key="5">
    <source>
        <dbReference type="ARBA" id="ARBA00023122"/>
    </source>
</evidence>
<dbReference type="InterPro" id="IPR000644">
    <property type="entry name" value="CBS_dom"/>
</dbReference>
<accession>F5Z692</accession>
<dbReference type="CDD" id="cd04590">
    <property type="entry name" value="CBS_pair_CorC_HlyC_assoc"/>
    <property type="match status" value="1"/>
</dbReference>
<dbReference type="Gene3D" id="3.10.580.10">
    <property type="entry name" value="CBS-domain"/>
    <property type="match status" value="1"/>
</dbReference>
<feature type="domain" description="CBS" evidence="11">
    <location>
        <begin position="264"/>
        <end position="322"/>
    </location>
</feature>
<sequence>MFLLIVYVLIALGFSFLCSIAEAVILSVSSAYISVLEKENRPSGILLRKQTDNINTPLSAILTLNTIAHTMGAAGAGAQAASVFGEAYLGVISAVLTLLILVFSEIIPKTVGATYWRGLAPVTAYFLKYLIIILKPFVVMSELLTRGFKDDSPLRGLSRGELHAMAELSGQEGQLANHEAVFLQSLLSLHELKVKDAITHRTVLFSVAESMTVEVFFHKHAHIEYSRIPVYEDKDSENITGYVMRSDLLVAQARGNTDKPLSEYAKDMVTILGSMPLSITFDHFIDKHVHMLLVVDEYGGLEGVITLDDLLERLLGVDIIDEKDTTVSMRRLAKMMTRRKERMMVKNVPDESLDKSLDKSKSNGNDD</sequence>
<dbReference type="KEGG" id="alt:ambt_19570"/>
<dbReference type="Proteomes" id="UP000000683">
    <property type="component" value="Chromosome"/>
</dbReference>
<dbReference type="GO" id="GO:0005886">
    <property type="term" value="C:plasma membrane"/>
    <property type="evidence" value="ECO:0007669"/>
    <property type="project" value="TreeGrafter"/>
</dbReference>
<evidence type="ECO:0000256" key="2">
    <source>
        <dbReference type="ARBA" id="ARBA00022692"/>
    </source>
</evidence>
<dbReference type="InterPro" id="IPR044751">
    <property type="entry name" value="Ion_transp-like_CBS"/>
</dbReference>
<evidence type="ECO:0008006" key="15">
    <source>
        <dbReference type="Google" id="ProtNLM"/>
    </source>
</evidence>
<dbReference type="Pfam" id="PF00571">
    <property type="entry name" value="CBS"/>
    <property type="match status" value="2"/>
</dbReference>
<keyword evidence="5 7" id="KW-0129">CBS domain</keyword>
<dbReference type="InterPro" id="IPR046342">
    <property type="entry name" value="CBS_dom_sf"/>
</dbReference>
<evidence type="ECO:0000256" key="1">
    <source>
        <dbReference type="ARBA" id="ARBA00004141"/>
    </source>
</evidence>
<dbReference type="AlphaFoldDB" id="F5Z692"/>
<feature type="transmembrane region" description="Helical" evidence="10">
    <location>
        <begin position="87"/>
        <end position="107"/>
    </location>
</feature>
<dbReference type="SUPFAM" id="SSF54631">
    <property type="entry name" value="CBS-domain pair"/>
    <property type="match status" value="1"/>
</dbReference>
<dbReference type="Pfam" id="PF01595">
    <property type="entry name" value="CNNM"/>
    <property type="match status" value="1"/>
</dbReference>
<evidence type="ECO:0000259" key="11">
    <source>
        <dbReference type="PROSITE" id="PS51371"/>
    </source>
</evidence>
<comment type="subcellular location">
    <subcellularLocation>
        <location evidence="1">Membrane</location>
        <topology evidence="1">Multi-pass membrane protein</topology>
    </subcellularLocation>
</comment>
<feature type="transmembrane region" description="Helical" evidence="10">
    <location>
        <begin position="119"/>
        <end position="138"/>
    </location>
</feature>
<feature type="domain" description="CNNM transmembrane" evidence="12">
    <location>
        <begin position="1"/>
        <end position="179"/>
    </location>
</feature>
<evidence type="ECO:0000259" key="12">
    <source>
        <dbReference type="PROSITE" id="PS51846"/>
    </source>
</evidence>
<keyword evidence="4 8" id="KW-1133">Transmembrane helix</keyword>
<dbReference type="HOGENOM" id="CLU_015237_4_1_6"/>
<keyword evidence="2 8" id="KW-0812">Transmembrane</keyword>
<dbReference type="PROSITE" id="PS51371">
    <property type="entry name" value="CBS"/>
    <property type="match status" value="1"/>
</dbReference>
<feature type="compositionally biased region" description="Basic and acidic residues" evidence="9">
    <location>
        <begin position="344"/>
        <end position="361"/>
    </location>
</feature>
<keyword evidence="3" id="KW-0677">Repeat</keyword>
<evidence type="ECO:0000313" key="13">
    <source>
        <dbReference type="EMBL" id="AEF05405.1"/>
    </source>
</evidence>
<keyword evidence="6 8" id="KW-0472">Membrane</keyword>
<dbReference type="PROSITE" id="PS51846">
    <property type="entry name" value="CNNM"/>
    <property type="match status" value="1"/>
</dbReference>
<gene>
    <name evidence="13" type="ordered locus">ambt_19570</name>
</gene>
<protein>
    <recommendedName>
        <fullName evidence="15">Hemolysin</fullName>
    </recommendedName>
</protein>
<dbReference type="RefSeq" id="WP_013786316.1">
    <property type="nucleotide sequence ID" value="NC_015554.1"/>
</dbReference>